<feature type="compositionally biased region" description="Basic and acidic residues" evidence="2">
    <location>
        <begin position="108"/>
        <end position="118"/>
    </location>
</feature>
<organism evidence="3 4">
    <name type="scientific">Trichonephila clavipes</name>
    <name type="common">Golden silk orbweaver</name>
    <name type="synonym">Nephila clavipes</name>
    <dbReference type="NCBI Taxonomy" id="2585209"/>
    <lineage>
        <taxon>Eukaryota</taxon>
        <taxon>Metazoa</taxon>
        <taxon>Ecdysozoa</taxon>
        <taxon>Arthropoda</taxon>
        <taxon>Chelicerata</taxon>
        <taxon>Arachnida</taxon>
        <taxon>Araneae</taxon>
        <taxon>Araneomorphae</taxon>
        <taxon>Entelegynae</taxon>
        <taxon>Araneoidea</taxon>
        <taxon>Nephilidae</taxon>
        <taxon>Trichonephila</taxon>
    </lineage>
</organism>
<dbReference type="InterPro" id="IPR009057">
    <property type="entry name" value="Homeodomain-like_sf"/>
</dbReference>
<keyword evidence="4" id="KW-1185">Reference proteome</keyword>
<comment type="subcellular location">
    <subcellularLocation>
        <location evidence="1">Nucleus</location>
    </subcellularLocation>
</comment>
<accession>A0A8X6RFC2</accession>
<protein>
    <recommendedName>
        <fullName evidence="5">Transposase</fullName>
    </recommendedName>
</protein>
<name>A0A8X6RFC2_TRICX</name>
<dbReference type="SUPFAM" id="SSF46689">
    <property type="entry name" value="Homeodomain-like"/>
    <property type="match status" value="1"/>
</dbReference>
<proteinExistence type="predicted"/>
<gene>
    <name evidence="3" type="ORF">TNCV_3681081</name>
</gene>
<sequence length="118" mass="13767">MPLRRNRRQYEQLTDFDRGRIIGLRAAGWSNRRIGRHLGQSDMVVARCWQQWITEGRVYRRGGSGRPRNTNDREDRAIRRVATSAPTTSLASIQRHLPPSRHPVPSRETIRRRLTEVG</sequence>
<comment type="caution">
    <text evidence="3">The sequence shown here is derived from an EMBL/GenBank/DDBJ whole genome shotgun (WGS) entry which is preliminary data.</text>
</comment>
<dbReference type="AlphaFoldDB" id="A0A8X6RFC2"/>
<feature type="region of interest" description="Disordered" evidence="2">
    <location>
        <begin position="59"/>
        <end position="118"/>
    </location>
</feature>
<evidence type="ECO:0000313" key="3">
    <source>
        <dbReference type="EMBL" id="GFX91522.1"/>
    </source>
</evidence>
<evidence type="ECO:0000313" key="4">
    <source>
        <dbReference type="Proteomes" id="UP000887159"/>
    </source>
</evidence>
<evidence type="ECO:0008006" key="5">
    <source>
        <dbReference type="Google" id="ProtNLM"/>
    </source>
</evidence>
<dbReference type="Gene3D" id="1.10.10.60">
    <property type="entry name" value="Homeodomain-like"/>
    <property type="match status" value="1"/>
</dbReference>
<dbReference type="GO" id="GO:0005634">
    <property type="term" value="C:nucleus"/>
    <property type="evidence" value="ECO:0007669"/>
    <property type="project" value="UniProtKB-SubCell"/>
</dbReference>
<dbReference type="EMBL" id="BMAU01021135">
    <property type="protein sequence ID" value="GFX91522.1"/>
    <property type="molecule type" value="Genomic_DNA"/>
</dbReference>
<evidence type="ECO:0000256" key="2">
    <source>
        <dbReference type="SAM" id="MobiDB-lite"/>
    </source>
</evidence>
<feature type="compositionally biased region" description="Basic and acidic residues" evidence="2">
    <location>
        <begin position="69"/>
        <end position="78"/>
    </location>
</feature>
<dbReference type="Proteomes" id="UP000887159">
    <property type="component" value="Unassembled WGS sequence"/>
</dbReference>
<reference evidence="3" key="1">
    <citation type="submission" date="2020-08" db="EMBL/GenBank/DDBJ databases">
        <title>Multicomponent nature underlies the extraordinary mechanical properties of spider dragline silk.</title>
        <authorList>
            <person name="Kono N."/>
            <person name="Nakamura H."/>
            <person name="Mori M."/>
            <person name="Yoshida Y."/>
            <person name="Ohtoshi R."/>
            <person name="Malay A.D."/>
            <person name="Moran D.A.P."/>
            <person name="Tomita M."/>
            <person name="Numata K."/>
            <person name="Arakawa K."/>
        </authorList>
    </citation>
    <scope>NUCLEOTIDE SEQUENCE</scope>
</reference>
<evidence type="ECO:0000256" key="1">
    <source>
        <dbReference type="ARBA" id="ARBA00004123"/>
    </source>
</evidence>